<accession>A0A2S0L6B2</accession>
<comment type="similarity">
    <text evidence="1 3 4">Belongs to the glutamine synthetase family.</text>
</comment>
<dbReference type="GO" id="GO:0006542">
    <property type="term" value="P:glutamine biosynthetic process"/>
    <property type="evidence" value="ECO:0007669"/>
    <property type="project" value="TreeGrafter"/>
</dbReference>
<dbReference type="KEGG" id="mdv:C5Q96_08130"/>
<sequence length="639" mass="72500">MINFDLEKMLFTIPAEEHGIETVANVLRAHPEVKFVSFAGVDLGGHFTDEKIPIKTFIDDMEKLLENGVQTDGSSVALPEIANLANARVDILPDRDVNWYVEYNFSNMDFATGLPVGTLRIPSFLRHNNDRMVGSRIFCKDSIRKFKTRLMEMLKQYPYVVEYLDGINSIDDIEEINLTSATELEFWVKTPDDKADRDQLSTSQELKEQYWKRTIGPVNTALEQTLEILDRYGFGVEMGHKEVGGVRAKMGNSGSYDHIMEQLEIDWKYSSPVQAGDNEGQIKHIVRDVFRANNLEVTFLAKPMPGVAGSGEHTHLGVSARLKSGNVVNLFESKDRMNEYMSPVGFGALMGILNNYELLNPFVAQTHDAFRRLKPGYEAPVCIVTSLGKDCVTPSRNRTVLIGLVRDQNNPMATRFELRSPNPHSNTYLVVGASFMLMLDGIEAVLSNGKTPAELAVSISKKAGEKDFYLAKDREYRSELNVFECFTKREREKLFGKAPATVWENLKAFDTHEDELAKLTGGDETAKDVIMSYRAQMSMKWVMEFRDRILPNSMDFVRNCKKRHNELEATDYDIMNWRRVNSLRIALGKDSIDSKSILTLAREAIDSADFDAASRYELLIQEKIEELRGAYSTYIKNLF</sequence>
<evidence type="ECO:0000256" key="2">
    <source>
        <dbReference type="ARBA" id="ARBA00012937"/>
    </source>
</evidence>
<dbReference type="Proteomes" id="UP000237883">
    <property type="component" value="Chromosome"/>
</dbReference>
<evidence type="ECO:0000313" key="6">
    <source>
        <dbReference type="EMBL" id="AVM48825.1"/>
    </source>
</evidence>
<dbReference type="PROSITE" id="PS51987">
    <property type="entry name" value="GS_CATALYTIC"/>
    <property type="match status" value="1"/>
</dbReference>
<dbReference type="SUPFAM" id="SSF55931">
    <property type="entry name" value="Glutamine synthetase/guanido kinase"/>
    <property type="match status" value="1"/>
</dbReference>
<protein>
    <recommendedName>
        <fullName evidence="2">glutamine synthetase</fullName>
        <ecNumber evidence="2">6.3.1.2</ecNumber>
    </recommendedName>
</protein>
<dbReference type="Pfam" id="PF00120">
    <property type="entry name" value="Gln-synt_C"/>
    <property type="match status" value="1"/>
</dbReference>
<dbReference type="Gene3D" id="3.30.590.10">
    <property type="entry name" value="Glutamine synthetase/guanido kinase, catalytic domain"/>
    <property type="match status" value="1"/>
</dbReference>
<reference evidence="7" key="1">
    <citation type="submission" date="2018-02" db="EMBL/GenBank/DDBJ databases">
        <authorList>
            <person name="Holder M.E."/>
            <person name="Ajami N.J."/>
            <person name="Petrosino J.F."/>
        </authorList>
    </citation>
    <scope>NUCLEOTIDE SEQUENCE [LARGE SCALE GENOMIC DNA]</scope>
    <source>
        <strain evidence="7">CCUG 47132</strain>
    </source>
</reference>
<dbReference type="OrthoDB" id="9807095at2"/>
<dbReference type="PANTHER" id="PTHR43407:SF1">
    <property type="entry name" value="LENGSIN"/>
    <property type="match status" value="1"/>
</dbReference>
<evidence type="ECO:0000256" key="4">
    <source>
        <dbReference type="RuleBase" id="RU000384"/>
    </source>
</evidence>
<dbReference type="EMBL" id="CP027228">
    <property type="protein sequence ID" value="AVM48825.1"/>
    <property type="molecule type" value="Genomic_DNA"/>
</dbReference>
<dbReference type="GO" id="GO:0005737">
    <property type="term" value="C:cytoplasm"/>
    <property type="evidence" value="ECO:0007669"/>
    <property type="project" value="TreeGrafter"/>
</dbReference>
<dbReference type="EC" id="6.3.1.2" evidence="2"/>
<dbReference type="GO" id="GO:0016020">
    <property type="term" value="C:membrane"/>
    <property type="evidence" value="ECO:0007669"/>
    <property type="project" value="TreeGrafter"/>
</dbReference>
<dbReference type="RefSeq" id="WP_106057879.1">
    <property type="nucleotide sequence ID" value="NZ_CP027228.1"/>
</dbReference>
<proteinExistence type="inferred from homology"/>
<feature type="domain" description="GS catalytic" evidence="5">
    <location>
        <begin position="143"/>
        <end position="580"/>
    </location>
</feature>
<gene>
    <name evidence="6" type="ORF">C5Q96_08130</name>
</gene>
<dbReference type="InterPro" id="IPR008146">
    <property type="entry name" value="Gln_synth_cat_dom"/>
</dbReference>
<dbReference type="InterPro" id="IPR014746">
    <property type="entry name" value="Gln_synth/guanido_kin_cat_dom"/>
</dbReference>
<name>A0A2S0L6B2_9FIRM</name>
<dbReference type="GO" id="GO:0004356">
    <property type="term" value="F:glutamine synthetase activity"/>
    <property type="evidence" value="ECO:0007669"/>
    <property type="project" value="UniProtKB-EC"/>
</dbReference>
<evidence type="ECO:0000259" key="5">
    <source>
        <dbReference type="PROSITE" id="PS51987"/>
    </source>
</evidence>
<dbReference type="PANTHER" id="PTHR43407">
    <property type="entry name" value="GLUTAMINE SYNTHETASE"/>
    <property type="match status" value="1"/>
</dbReference>
<dbReference type="GO" id="GO:0019740">
    <property type="term" value="P:nitrogen utilization"/>
    <property type="evidence" value="ECO:0007669"/>
    <property type="project" value="TreeGrafter"/>
</dbReference>
<dbReference type="SMART" id="SM01230">
    <property type="entry name" value="Gln-synt_C"/>
    <property type="match status" value="1"/>
</dbReference>
<keyword evidence="7" id="KW-1185">Reference proteome</keyword>
<evidence type="ECO:0000256" key="1">
    <source>
        <dbReference type="ARBA" id="ARBA00009897"/>
    </source>
</evidence>
<evidence type="ECO:0000313" key="7">
    <source>
        <dbReference type="Proteomes" id="UP000237883"/>
    </source>
</evidence>
<dbReference type="GeneID" id="78392231"/>
<organism evidence="6 7">
    <name type="scientific">Mogibacterium diversum</name>
    <dbReference type="NCBI Taxonomy" id="114527"/>
    <lineage>
        <taxon>Bacteria</taxon>
        <taxon>Bacillati</taxon>
        <taxon>Bacillota</taxon>
        <taxon>Clostridia</taxon>
        <taxon>Peptostreptococcales</taxon>
        <taxon>Anaerovoracaceae</taxon>
        <taxon>Mogibacterium</taxon>
    </lineage>
</organism>
<evidence type="ECO:0000256" key="3">
    <source>
        <dbReference type="PROSITE-ProRule" id="PRU01331"/>
    </source>
</evidence>
<dbReference type="AlphaFoldDB" id="A0A2S0L6B2"/>